<evidence type="ECO:0000313" key="2">
    <source>
        <dbReference type="EMBL" id="KGE85914.1"/>
    </source>
</evidence>
<dbReference type="STRING" id="1524460.IX84_25240"/>
<dbReference type="Proteomes" id="UP000029736">
    <property type="component" value="Unassembled WGS sequence"/>
</dbReference>
<organism evidence="2 3">
    <name type="scientific">Phaeodactylibacter xiamenensis</name>
    <dbReference type="NCBI Taxonomy" id="1524460"/>
    <lineage>
        <taxon>Bacteria</taxon>
        <taxon>Pseudomonadati</taxon>
        <taxon>Bacteroidota</taxon>
        <taxon>Saprospiria</taxon>
        <taxon>Saprospirales</taxon>
        <taxon>Haliscomenobacteraceae</taxon>
        <taxon>Phaeodactylibacter</taxon>
    </lineage>
</organism>
<protein>
    <submittedName>
        <fullName evidence="2">Uncharacterized protein</fullName>
    </submittedName>
</protein>
<evidence type="ECO:0000256" key="1">
    <source>
        <dbReference type="SAM" id="Phobius"/>
    </source>
</evidence>
<keyword evidence="1" id="KW-0472">Membrane</keyword>
<sequence length="118" mass="13608">MGFCVGGKWCRRQDCRKRCDGWFGTMGEIRDACRSACHNSTSFTKEEFLCSGDYIDQEYVIGRYKYDPCKDDDITLPGFLDPLNERERQEEQRQDMLPVYAGLGLLFFAALIVITIGR</sequence>
<proteinExistence type="predicted"/>
<reference evidence="2 3" key="1">
    <citation type="journal article" date="2014" name="Int. J. Syst. Evol. Microbiol.">
        <title>Phaeodactylibacter xiamenensis gen. nov., sp. nov., a member of the family Saprospiraceae isolated from the marine alga Phaeodactylum tricornutum.</title>
        <authorList>
            <person name="Chen Z.Jr."/>
            <person name="Lei X."/>
            <person name="Lai Q."/>
            <person name="Li Y."/>
            <person name="Zhang B."/>
            <person name="Zhang J."/>
            <person name="Zhang H."/>
            <person name="Yang L."/>
            <person name="Zheng W."/>
            <person name="Tian Y."/>
            <person name="Yu Z."/>
            <person name="Xu H.Jr."/>
            <person name="Zheng T."/>
        </authorList>
    </citation>
    <scope>NUCLEOTIDE SEQUENCE [LARGE SCALE GENOMIC DNA]</scope>
    <source>
        <strain evidence="2 3">KD52</strain>
    </source>
</reference>
<comment type="caution">
    <text evidence="2">The sequence shown here is derived from an EMBL/GenBank/DDBJ whole genome shotgun (WGS) entry which is preliminary data.</text>
</comment>
<accession>A0A098S0P5</accession>
<keyword evidence="3" id="KW-1185">Reference proteome</keyword>
<keyword evidence="1" id="KW-1133">Transmembrane helix</keyword>
<dbReference type="EMBL" id="JPOS01000083">
    <property type="protein sequence ID" value="KGE85914.1"/>
    <property type="molecule type" value="Genomic_DNA"/>
</dbReference>
<dbReference type="AlphaFoldDB" id="A0A098S0P5"/>
<name>A0A098S0P5_9BACT</name>
<gene>
    <name evidence="2" type="ORF">IX84_25240</name>
</gene>
<keyword evidence="1" id="KW-0812">Transmembrane</keyword>
<evidence type="ECO:0000313" key="3">
    <source>
        <dbReference type="Proteomes" id="UP000029736"/>
    </source>
</evidence>
<feature type="transmembrane region" description="Helical" evidence="1">
    <location>
        <begin position="97"/>
        <end position="117"/>
    </location>
</feature>